<proteinExistence type="predicted"/>
<dbReference type="RefSeq" id="WP_015286758.1">
    <property type="nucleotide sequence ID" value="NC_019943.1"/>
</dbReference>
<dbReference type="GO" id="GO:0004642">
    <property type="term" value="F:phosphoribosylformylglycinamidine synthase activity"/>
    <property type="evidence" value="ECO:0007669"/>
    <property type="project" value="InterPro"/>
</dbReference>
<reference evidence="9" key="1">
    <citation type="submission" date="2011-12" db="EMBL/GenBank/DDBJ databases">
        <title>Complete sequence of Methanoregula formicicum SMSP.</title>
        <authorList>
            <person name="Lucas S."/>
            <person name="Han J."/>
            <person name="Lapidus A."/>
            <person name="Cheng J.-F."/>
            <person name="Goodwin L."/>
            <person name="Pitluck S."/>
            <person name="Peters L."/>
            <person name="Ovchinnikova G."/>
            <person name="Teshima H."/>
            <person name="Detter J.C."/>
            <person name="Han C."/>
            <person name="Tapia R."/>
            <person name="Land M."/>
            <person name="Hauser L."/>
            <person name="Kyrpides N."/>
            <person name="Ivanova N."/>
            <person name="Pagani I."/>
            <person name="Imachi H."/>
            <person name="Tamaki H."/>
            <person name="Sekiguchi Y."/>
            <person name="Kamagata Y."/>
            <person name="Cadillo-Quiroz H."/>
            <person name="Zinder S."/>
            <person name="Liu W.-T."/>
            <person name="Woyke T."/>
        </authorList>
    </citation>
    <scope>NUCLEOTIDE SEQUENCE [LARGE SCALE GENOMIC DNA]</scope>
    <source>
        <strain evidence="9">DSM 22288 / NBRC 105244 / SMSP</strain>
    </source>
</reference>
<sequence>MAAAKRNIKRPVVAAKAPAARKMIPEKALIMSGYGINSEMETQEALARAGMASDIVHINDLIAGEQRLSDYRLLVFPGGFSYGDDTGAGNAYANRVRNNLWDELQEFLDGDNLVLGICNGFQILANLGLVPAFDRSYGREIALMPNRGGRLECRFVTLKPEHESHWTKGIERIWCPVSHGEGNFSCSAETLKKIKQKKMVAFTYCREDMSPANGEYPYNPNGALGDIAGITSADRKVLGMMPHPERAMEFYNLYDWPLVKEQARREGRPVPKESPNMQIFKNIVEYFS</sequence>
<dbReference type="STRING" id="593750.Metfor_2813"/>
<dbReference type="InterPro" id="IPR029062">
    <property type="entry name" value="Class_I_gatase-like"/>
</dbReference>
<dbReference type="Proteomes" id="UP000010824">
    <property type="component" value="Chromosome"/>
</dbReference>
<dbReference type="eggNOG" id="arCOG00102">
    <property type="taxonomic scope" value="Archaea"/>
</dbReference>
<dbReference type="EMBL" id="CP003167">
    <property type="protein sequence ID" value="AGB03796.1"/>
    <property type="molecule type" value="Genomic_DNA"/>
</dbReference>
<dbReference type="PANTHER" id="PTHR10099:SF1">
    <property type="entry name" value="PHOSPHORIBOSYLFORMYLGLYCINAMIDINE SYNTHASE"/>
    <property type="match status" value="1"/>
</dbReference>
<protein>
    <submittedName>
        <fullName evidence="8">Phosphoribosylformylglycinamidine (FGAM) synthase, glutamine amidotransferase domain protein</fullName>
    </submittedName>
</protein>
<keyword evidence="8" id="KW-0808">Transferase</keyword>
<keyword evidence="9" id="KW-1185">Reference proteome</keyword>
<dbReference type="GO" id="GO:0005524">
    <property type="term" value="F:ATP binding"/>
    <property type="evidence" value="ECO:0007669"/>
    <property type="project" value="UniProtKB-KW"/>
</dbReference>
<evidence type="ECO:0000256" key="6">
    <source>
        <dbReference type="ARBA" id="ARBA00022840"/>
    </source>
</evidence>
<accession>L0HJ43</accession>
<dbReference type="FunCoup" id="L0HJ43">
    <property type="interactions" value="20"/>
</dbReference>
<keyword evidence="4" id="KW-0658">Purine biosynthesis</keyword>
<dbReference type="GO" id="GO:0016787">
    <property type="term" value="F:hydrolase activity"/>
    <property type="evidence" value="ECO:0007669"/>
    <property type="project" value="UniProtKB-KW"/>
</dbReference>
<dbReference type="PANTHER" id="PTHR10099">
    <property type="entry name" value="PHOSPHORIBOSYLFORMYLGLYCINAMIDINE SYNTHASE"/>
    <property type="match status" value="1"/>
</dbReference>
<evidence type="ECO:0000256" key="2">
    <source>
        <dbReference type="ARBA" id="ARBA00022598"/>
    </source>
</evidence>
<keyword evidence="6" id="KW-0067">ATP-binding</keyword>
<dbReference type="GO" id="GO:0005737">
    <property type="term" value="C:cytoplasm"/>
    <property type="evidence" value="ECO:0007669"/>
    <property type="project" value="TreeGrafter"/>
</dbReference>
<evidence type="ECO:0000313" key="8">
    <source>
        <dbReference type="EMBL" id="AGB03796.1"/>
    </source>
</evidence>
<evidence type="ECO:0000256" key="3">
    <source>
        <dbReference type="ARBA" id="ARBA00022741"/>
    </source>
</evidence>
<keyword evidence="5" id="KW-0378">Hydrolase</keyword>
<dbReference type="GeneID" id="14308596"/>
<dbReference type="PROSITE" id="PS51273">
    <property type="entry name" value="GATASE_TYPE_1"/>
    <property type="match status" value="1"/>
</dbReference>
<dbReference type="GO" id="GO:0016740">
    <property type="term" value="F:transferase activity"/>
    <property type="evidence" value="ECO:0007669"/>
    <property type="project" value="UniProtKB-KW"/>
</dbReference>
<dbReference type="Pfam" id="PF13507">
    <property type="entry name" value="GATase_5"/>
    <property type="match status" value="1"/>
</dbReference>
<evidence type="ECO:0000256" key="4">
    <source>
        <dbReference type="ARBA" id="ARBA00022755"/>
    </source>
</evidence>
<reference evidence="8 9" key="2">
    <citation type="journal article" date="2014" name="Genome Announc.">
        <title>Complete Genome Sequence of Methanoregula formicica SMSPT, a Mesophilic Hydrogenotrophic Methanogen Isolated from a Methanogenic Upflow Anaerobic Sludge Blanket Reactor.</title>
        <authorList>
            <person name="Yamamoto K."/>
            <person name="Tamaki H."/>
            <person name="Cadillo-Quiroz H."/>
            <person name="Imachi H."/>
            <person name="Kyrpides N."/>
            <person name="Woyke T."/>
            <person name="Goodwin L."/>
            <person name="Zinder S.H."/>
            <person name="Kamagata Y."/>
            <person name="Liu W.T."/>
        </authorList>
    </citation>
    <scope>NUCLEOTIDE SEQUENCE [LARGE SCALE GENOMIC DNA]</scope>
    <source>
        <strain evidence="9">DSM 22288 / NBRC 105244 / SMSP</strain>
    </source>
</reference>
<dbReference type="KEGG" id="mfo:Metfor_2813"/>
<dbReference type="PIRSF" id="PIRSF001586">
    <property type="entry name" value="FGAM_synth_I"/>
    <property type="match status" value="1"/>
</dbReference>
<dbReference type="SUPFAM" id="SSF52317">
    <property type="entry name" value="Class I glutamine amidotransferase-like"/>
    <property type="match status" value="1"/>
</dbReference>
<organism evidence="8 9">
    <name type="scientific">Methanoregula formicica (strain DSM 22288 / NBRC 105244 / SMSP)</name>
    <dbReference type="NCBI Taxonomy" id="593750"/>
    <lineage>
        <taxon>Archaea</taxon>
        <taxon>Methanobacteriati</taxon>
        <taxon>Methanobacteriota</taxon>
        <taxon>Stenosarchaea group</taxon>
        <taxon>Methanomicrobia</taxon>
        <taxon>Methanomicrobiales</taxon>
        <taxon>Methanoregulaceae</taxon>
        <taxon>Methanoregula</taxon>
    </lineage>
</organism>
<keyword evidence="2" id="KW-0436">Ligase</keyword>
<keyword evidence="7 8" id="KW-0315">Glutamine amidotransferase</keyword>
<name>L0HJ43_METFS</name>
<dbReference type="HOGENOM" id="CLU_001031_3_0_2"/>
<dbReference type="AlphaFoldDB" id="L0HJ43"/>
<dbReference type="InterPro" id="IPR010075">
    <property type="entry name" value="PRibForGlyAmidine_synth_PurQ"/>
</dbReference>
<keyword evidence="1" id="KW-0963">Cytoplasm</keyword>
<dbReference type="Gene3D" id="3.40.50.880">
    <property type="match status" value="1"/>
</dbReference>
<evidence type="ECO:0000256" key="1">
    <source>
        <dbReference type="ARBA" id="ARBA00022490"/>
    </source>
</evidence>
<evidence type="ECO:0000313" key="9">
    <source>
        <dbReference type="Proteomes" id="UP000010824"/>
    </source>
</evidence>
<dbReference type="OrthoDB" id="6486at2157"/>
<keyword evidence="3" id="KW-0547">Nucleotide-binding</keyword>
<dbReference type="GO" id="GO:0006189">
    <property type="term" value="P:'de novo' IMP biosynthetic process"/>
    <property type="evidence" value="ECO:0007669"/>
    <property type="project" value="InterPro"/>
</dbReference>
<evidence type="ECO:0000256" key="7">
    <source>
        <dbReference type="ARBA" id="ARBA00022962"/>
    </source>
</evidence>
<gene>
    <name evidence="8" type="ordered locus">Metfor_2813</name>
</gene>
<evidence type="ECO:0000256" key="5">
    <source>
        <dbReference type="ARBA" id="ARBA00022801"/>
    </source>
</evidence>
<dbReference type="InParanoid" id="L0HJ43"/>
<dbReference type="SMART" id="SM01211">
    <property type="entry name" value="GATase_5"/>
    <property type="match status" value="1"/>
</dbReference>